<dbReference type="VEuPathDB" id="FungiDB:A1O9_13053"/>
<proteinExistence type="predicted"/>
<dbReference type="GeneID" id="25287944"/>
<evidence type="ECO:0000313" key="2">
    <source>
        <dbReference type="Proteomes" id="UP000027920"/>
    </source>
</evidence>
<accession>A0A072NV30</accession>
<comment type="caution">
    <text evidence="1">The sequence shown here is derived from an EMBL/GenBank/DDBJ whole genome shotgun (WGS) entry which is preliminary data.</text>
</comment>
<dbReference type="EMBL" id="AMGV01000049">
    <property type="protein sequence ID" value="KEF50893.1"/>
    <property type="molecule type" value="Genomic_DNA"/>
</dbReference>
<keyword evidence="2" id="KW-1185">Reference proteome</keyword>
<evidence type="ECO:0000313" key="1">
    <source>
        <dbReference type="EMBL" id="KEF50893.1"/>
    </source>
</evidence>
<dbReference type="RefSeq" id="XP_013253483.1">
    <property type="nucleotide sequence ID" value="XM_013398029.1"/>
</dbReference>
<dbReference type="Proteomes" id="UP000027920">
    <property type="component" value="Unassembled WGS sequence"/>
</dbReference>
<dbReference type="OrthoDB" id="4232341at2759"/>
<reference evidence="1 2" key="1">
    <citation type="submission" date="2013-03" db="EMBL/GenBank/DDBJ databases">
        <title>The Genome Sequence of Exophiala aquamarina CBS 119918.</title>
        <authorList>
            <consortium name="The Broad Institute Genomics Platform"/>
            <person name="Cuomo C."/>
            <person name="de Hoog S."/>
            <person name="Gorbushina A."/>
            <person name="Walker B."/>
            <person name="Young S.K."/>
            <person name="Zeng Q."/>
            <person name="Gargeya S."/>
            <person name="Fitzgerald M."/>
            <person name="Haas B."/>
            <person name="Abouelleil A."/>
            <person name="Allen A.W."/>
            <person name="Alvarado L."/>
            <person name="Arachchi H.M."/>
            <person name="Berlin A.M."/>
            <person name="Chapman S.B."/>
            <person name="Gainer-Dewar J."/>
            <person name="Goldberg J."/>
            <person name="Griggs A."/>
            <person name="Gujja S."/>
            <person name="Hansen M."/>
            <person name="Howarth C."/>
            <person name="Imamovic A."/>
            <person name="Ireland A."/>
            <person name="Larimer J."/>
            <person name="McCowan C."/>
            <person name="Murphy C."/>
            <person name="Pearson M."/>
            <person name="Poon T.W."/>
            <person name="Priest M."/>
            <person name="Roberts A."/>
            <person name="Saif S."/>
            <person name="Shea T."/>
            <person name="Sisk P."/>
            <person name="Sykes S."/>
            <person name="Wortman J."/>
            <person name="Nusbaum C."/>
            <person name="Birren B."/>
        </authorList>
    </citation>
    <scope>NUCLEOTIDE SEQUENCE [LARGE SCALE GENOMIC DNA]</scope>
    <source>
        <strain evidence="1 2">CBS 119918</strain>
    </source>
</reference>
<name>A0A072NV30_9EURO</name>
<protein>
    <submittedName>
        <fullName evidence="1">Uncharacterized protein</fullName>
    </submittedName>
</protein>
<dbReference type="AlphaFoldDB" id="A0A072NV30"/>
<gene>
    <name evidence="1" type="ORF">A1O9_13053</name>
</gene>
<organism evidence="1 2">
    <name type="scientific">Exophiala aquamarina CBS 119918</name>
    <dbReference type="NCBI Taxonomy" id="1182545"/>
    <lineage>
        <taxon>Eukaryota</taxon>
        <taxon>Fungi</taxon>
        <taxon>Dikarya</taxon>
        <taxon>Ascomycota</taxon>
        <taxon>Pezizomycotina</taxon>
        <taxon>Eurotiomycetes</taxon>
        <taxon>Chaetothyriomycetidae</taxon>
        <taxon>Chaetothyriales</taxon>
        <taxon>Herpotrichiellaceae</taxon>
        <taxon>Exophiala</taxon>
    </lineage>
</organism>
<sequence>MLHAAREKLVPIRGRLNSIGLALCRLLCGKDPRIRGRAWHRIFEKADWLKKAAKLGACPTLIGTDLPGLAGGQANLYLLLADFDLHGDLRYDIDTFLDCLRRPYTLDKKRWEVCLEEGITVAIHALKWSAEVTPVDTERIFTDARPEAVSTYYMFWDHPELFKTRRGNLGSQGGPSATDPITQALTLRPSHPDFDCVFKLVHPKNGPMGWFAVRRRGPGHAPAVQDGPR</sequence>
<dbReference type="HOGENOM" id="CLU_1209839_0_0_1"/>